<proteinExistence type="predicted"/>
<feature type="region of interest" description="Disordered" evidence="1">
    <location>
        <begin position="1312"/>
        <end position="1385"/>
    </location>
</feature>
<feature type="compositionally biased region" description="Low complexity" evidence="1">
    <location>
        <begin position="1346"/>
        <end position="1364"/>
    </location>
</feature>
<feature type="compositionally biased region" description="Low complexity" evidence="1">
    <location>
        <begin position="352"/>
        <end position="367"/>
    </location>
</feature>
<feature type="compositionally biased region" description="Basic and acidic residues" evidence="1">
    <location>
        <begin position="371"/>
        <end position="383"/>
    </location>
</feature>
<dbReference type="InterPro" id="IPR036420">
    <property type="entry name" value="BRCT_dom_sf"/>
</dbReference>
<accession>A0A0D2IGB9</accession>
<feature type="region of interest" description="Disordered" evidence="1">
    <location>
        <begin position="858"/>
        <end position="890"/>
    </location>
</feature>
<evidence type="ECO:0000256" key="1">
    <source>
        <dbReference type="SAM" id="MobiDB-lite"/>
    </source>
</evidence>
<feature type="region of interest" description="Disordered" evidence="1">
    <location>
        <begin position="733"/>
        <end position="753"/>
    </location>
</feature>
<feature type="compositionally biased region" description="Polar residues" evidence="1">
    <location>
        <begin position="950"/>
        <end position="959"/>
    </location>
</feature>
<dbReference type="GeneID" id="27714102"/>
<feature type="region of interest" description="Disordered" evidence="1">
    <location>
        <begin position="1161"/>
        <end position="1191"/>
    </location>
</feature>
<feature type="region of interest" description="Disordered" evidence="1">
    <location>
        <begin position="559"/>
        <end position="617"/>
    </location>
</feature>
<feature type="compositionally biased region" description="Acidic residues" evidence="1">
    <location>
        <begin position="93"/>
        <end position="105"/>
    </location>
</feature>
<feature type="compositionally biased region" description="Basic and acidic residues" evidence="1">
    <location>
        <begin position="181"/>
        <end position="203"/>
    </location>
</feature>
<dbReference type="STRING" id="1442371.A0A0D2IGB9"/>
<feature type="region of interest" description="Disordered" evidence="1">
    <location>
        <begin position="1"/>
        <end position="285"/>
    </location>
</feature>
<dbReference type="InterPro" id="IPR001357">
    <property type="entry name" value="BRCT_dom"/>
</dbReference>
<evidence type="ECO:0000313" key="4">
    <source>
        <dbReference type="Proteomes" id="UP000053411"/>
    </source>
</evidence>
<feature type="region of interest" description="Disordered" evidence="1">
    <location>
        <begin position="305"/>
        <end position="385"/>
    </location>
</feature>
<dbReference type="OrthoDB" id="2384350at2759"/>
<feature type="region of interest" description="Disordered" evidence="1">
    <location>
        <begin position="1222"/>
        <end position="1265"/>
    </location>
</feature>
<sequence length="1736" mass="186035">MAPRKAVSPAKPRRITRARAADAVDTAATTNTEETSKRRTAKASAVPTTSRAQALEAKSRVTKKSASTTASKATKGGRTNTRSVKAVAAAKEDDSDHDEEEEEQVIEVTVTKPPVKPSRTSTRTTANPSVPATTAGLAAAPRRRVKVTPIIQNEPHTEPAAPPPAEEVKPEKKPSVKAKKEKATREETKPATLRSKKETESGKKSKGANLESTNPEPKKRGRGRSAQNDLEPEEEAPQESTSTATKSRGRPKKEKIAAPSVEETKPAPVTTRQTRARAGSTNSSVVAEPAVSVVVPSKKKKVTFEALPEDEDEKENKLPRTMAKAKSTKPQSAGSKKTETAATGMRAKPIRKPATGRATKATRGTPAVKPLESKPQAEVEITGKIHPRALTPKKITQVAKALPVDSDDDEEDELAGAKTPVRDLSLSPKRGPGASATRLLSPVKRLDFSPALHLVSPLKDDASGAMSMLSPPRRPASPVKDSLKESPRRAPEGVTIFRASVPDTHISGSLVLDPSNTQSILHQSPKRGLSDRIVFPPSAVKSRTTPLKASLLSSPARRLFSASKDRTPAQLSHSVRKTVMQDSSESPAHGEAELQDEESEEVAASSHFRSSVSPQRSARVYRMSEDELVQELDGEVDFDQSVLNVRSPLKVDKLNPLVEAPAEEMVLDDAPIEGDLHPHAEENNHEECMEVDGADNTAPVRAADADETIVDPELEAGDTSDEEEATGIVEPHDVQAEATGDIPQAAETSVKKPRMSDAIFNRLRQIDDESEDELAADHTPDNRVFRHIFRPSMSSAEIRSRVSAGIVPESASKNLGFTPLAAQVQGWHAASPEKKPTVASKSRGLFSPVAQMHISGSVELSRPNTPGREFSKRKSTASRFSLAPSMTESPTKPDFFADGMAAQDFEDQVEASAAAAEEEDLHNLISQDISEHQNPDQMEVEVDSEAEATSGESMGKTSTELTTDLVNFTNASDTAMVDFEALAHEAEDLAAQEGHGEEAALDEQEANVTVPTVILETVNEEQSVLSVSTSSGSYGDENTAPVEHSAAEESDTVEMEDMPTEENAECHAKLIDEPEEFHDDDEHSIPEHAEEDEGAINASLDAEDQLFEVTAASIETSPFKNDRTSAKAECAVQEMDFSVTPVRPDPGLPRYVHTVVSKVPLRPEGAVPPAPSPLKVQRKRPRSLSSSDVQAVKRRSLGSGFEARSFDMDLLATPKANVASVMSPQRRIRSAAPSPANSLATGLTTPGQMSFTAEDFGDSTLDGFDLPEEELMSDDVEEAEIADQDESVLSIGSALFKTPAATSKRSSIVPASAQSKAATTPRYAMSTKSSTSRVSATPKFTPSKGATPASKTPTTVTKAKTPGTSQKPKFAAKTPQTGRNPLKPVGTGVLHGAIVHTDIHTSEGMDASAFYIDLLTSMGARVVKEWRWNPRASIVYGPSDSDGPIANVGITHVVYKDGGKRTLEKVRSAKGQVLCVGVGWVLDCMREVKWLDESAYAVDASIMPRGGSRRRKSMEPRMLVNENGLLSASREHQRRSLSAEYAGLTGEMKTELINTPVRGNEVLGRVDHLGSGVDAGDESEISSTYNSPTAATVWGGGDTANVGVLMAQQDSETPASVESRKITTDVSTPKSVSLDVDYDPRTAATPLTPYLIAKGRELVQMSAPPKQINKSIFDRDDDDASSSAAEKPQANGGKKFQVKMQGKSGKGLLDARRKTLGVGVAGMGFQPRFGSPLRKE</sequence>
<protein>
    <recommendedName>
        <fullName evidence="2">BRCT domain-containing protein</fullName>
    </recommendedName>
</protein>
<feature type="region of interest" description="Disordered" evidence="1">
    <location>
        <begin position="1665"/>
        <end position="1708"/>
    </location>
</feature>
<dbReference type="PROSITE" id="PS50172">
    <property type="entry name" value="BRCT"/>
    <property type="match status" value="1"/>
</dbReference>
<dbReference type="Proteomes" id="UP000053411">
    <property type="component" value="Unassembled WGS sequence"/>
</dbReference>
<feature type="compositionally biased region" description="Polar residues" evidence="1">
    <location>
        <begin position="1235"/>
        <end position="1251"/>
    </location>
</feature>
<keyword evidence="4" id="KW-1185">Reference proteome</keyword>
<reference evidence="3 4" key="1">
    <citation type="submission" date="2015-01" db="EMBL/GenBank/DDBJ databases">
        <title>The Genome Sequence of Fonsecaea multimorphosa CBS 102226.</title>
        <authorList>
            <consortium name="The Broad Institute Genomics Platform"/>
            <person name="Cuomo C."/>
            <person name="de Hoog S."/>
            <person name="Gorbushina A."/>
            <person name="Stielow B."/>
            <person name="Teixiera M."/>
            <person name="Abouelleil A."/>
            <person name="Chapman S.B."/>
            <person name="Priest M."/>
            <person name="Young S.K."/>
            <person name="Wortman J."/>
            <person name="Nusbaum C."/>
            <person name="Birren B."/>
        </authorList>
    </citation>
    <scope>NUCLEOTIDE SEQUENCE [LARGE SCALE GENOMIC DNA]</scope>
    <source>
        <strain evidence="3 4">CBS 102226</strain>
    </source>
</reference>
<feature type="compositionally biased region" description="Acidic residues" evidence="1">
    <location>
        <begin position="405"/>
        <end position="414"/>
    </location>
</feature>
<dbReference type="PANTHER" id="PTHR14625">
    <property type="entry name" value="MICROCEPHALIN"/>
    <property type="match status" value="1"/>
</dbReference>
<dbReference type="GO" id="GO:0000278">
    <property type="term" value="P:mitotic cell cycle"/>
    <property type="evidence" value="ECO:0007669"/>
    <property type="project" value="TreeGrafter"/>
</dbReference>
<feature type="compositionally biased region" description="Polar residues" evidence="1">
    <location>
        <begin position="1326"/>
        <end position="1340"/>
    </location>
</feature>
<feature type="region of interest" description="Disordered" evidence="1">
    <location>
        <begin position="460"/>
        <end position="497"/>
    </location>
</feature>
<feature type="compositionally biased region" description="Low complexity" evidence="1">
    <location>
        <begin position="64"/>
        <end position="74"/>
    </location>
</feature>
<feature type="compositionally biased region" description="Low complexity" evidence="1">
    <location>
        <begin position="21"/>
        <end position="33"/>
    </location>
</feature>
<evidence type="ECO:0000259" key="2">
    <source>
        <dbReference type="PROSITE" id="PS50172"/>
    </source>
</evidence>
<evidence type="ECO:0000313" key="3">
    <source>
        <dbReference type="EMBL" id="KIX96101.1"/>
    </source>
</evidence>
<organism evidence="3 4">
    <name type="scientific">Fonsecaea multimorphosa CBS 102226</name>
    <dbReference type="NCBI Taxonomy" id="1442371"/>
    <lineage>
        <taxon>Eukaryota</taxon>
        <taxon>Fungi</taxon>
        <taxon>Dikarya</taxon>
        <taxon>Ascomycota</taxon>
        <taxon>Pezizomycotina</taxon>
        <taxon>Eurotiomycetes</taxon>
        <taxon>Chaetothyriomycetidae</taxon>
        <taxon>Chaetothyriales</taxon>
        <taxon>Herpotrichiellaceae</taxon>
        <taxon>Fonsecaea</taxon>
    </lineage>
</organism>
<dbReference type="CDD" id="cd17716">
    <property type="entry name" value="BRCT_microcephalin_rpt1"/>
    <property type="match status" value="1"/>
</dbReference>
<dbReference type="PANTHER" id="PTHR14625:SF3">
    <property type="entry name" value="MICROCEPHALIN"/>
    <property type="match status" value="1"/>
</dbReference>
<feature type="compositionally biased region" description="Polar residues" evidence="1">
    <location>
        <begin position="607"/>
        <end position="616"/>
    </location>
</feature>
<dbReference type="Gene3D" id="3.40.50.10190">
    <property type="entry name" value="BRCT domain"/>
    <property type="match status" value="1"/>
</dbReference>
<dbReference type="InterPro" id="IPR022047">
    <property type="entry name" value="Microcephalin-like"/>
</dbReference>
<feature type="region of interest" description="Disordered" evidence="1">
    <location>
        <begin position="1028"/>
        <end position="1055"/>
    </location>
</feature>
<feature type="compositionally biased region" description="Basic and acidic residues" evidence="1">
    <location>
        <begin position="481"/>
        <end position="491"/>
    </location>
</feature>
<dbReference type="EMBL" id="KN848079">
    <property type="protein sequence ID" value="KIX96101.1"/>
    <property type="molecule type" value="Genomic_DNA"/>
</dbReference>
<name>A0A0D2IGB9_9EURO</name>
<gene>
    <name evidence="3" type="ORF">Z520_08356</name>
</gene>
<dbReference type="RefSeq" id="XP_016630224.1">
    <property type="nucleotide sequence ID" value="XM_016778853.1"/>
</dbReference>
<dbReference type="SUPFAM" id="SSF52113">
    <property type="entry name" value="BRCT domain"/>
    <property type="match status" value="1"/>
</dbReference>
<dbReference type="VEuPathDB" id="FungiDB:Z520_08356"/>
<feature type="region of interest" description="Disordered" evidence="1">
    <location>
        <begin position="402"/>
        <end position="438"/>
    </location>
</feature>
<feature type="domain" description="BRCT" evidence="2">
    <location>
        <begin position="1413"/>
        <end position="1498"/>
    </location>
</feature>
<feature type="region of interest" description="Disordered" evidence="1">
    <location>
        <begin position="931"/>
        <end position="959"/>
    </location>
</feature>
<feature type="compositionally biased region" description="Polar residues" evidence="1">
    <location>
        <begin position="118"/>
        <end position="132"/>
    </location>
</feature>